<keyword evidence="11" id="KW-1185">Reference proteome</keyword>
<keyword evidence="6" id="KW-0249">Electron transport</keyword>
<dbReference type="InParanoid" id="A0A1Y2ECG8"/>
<evidence type="ECO:0000256" key="1">
    <source>
        <dbReference type="ARBA" id="ARBA00004443"/>
    </source>
</evidence>
<comment type="caution">
    <text evidence="10">The sequence shown here is derived from an EMBL/GenBank/DDBJ whole genome shotgun (WGS) entry which is preliminary data.</text>
</comment>
<gene>
    <name evidence="10" type="ORF">BCR35DRAFT_354638</name>
</gene>
<name>A0A1Y2ECG8_9BASI</name>
<dbReference type="GO" id="GO:0022904">
    <property type="term" value="P:respiratory electron transport chain"/>
    <property type="evidence" value="ECO:0007669"/>
    <property type="project" value="InterPro"/>
</dbReference>
<evidence type="ECO:0000256" key="5">
    <source>
        <dbReference type="ARBA" id="ARBA00022792"/>
    </source>
</evidence>
<evidence type="ECO:0000256" key="9">
    <source>
        <dbReference type="SAM" id="MobiDB-lite"/>
    </source>
</evidence>
<evidence type="ECO:0000256" key="3">
    <source>
        <dbReference type="ARBA" id="ARBA00022448"/>
    </source>
</evidence>
<keyword evidence="7" id="KW-0496">Mitochondrion</keyword>
<protein>
    <submittedName>
        <fullName evidence="10">ETC complex I subunit conserved region-domain-containing protein</fullName>
    </submittedName>
</protein>
<dbReference type="PANTHER" id="PTHR12653:SF0">
    <property type="entry name" value="NADH DEHYDROGENASE [UBIQUINONE] 1 ALPHA SUBCOMPLEX SUBUNIT 5"/>
    <property type="match status" value="1"/>
</dbReference>
<dbReference type="InterPro" id="IPR006806">
    <property type="entry name" value="NDUFA5"/>
</dbReference>
<dbReference type="OrthoDB" id="286811at2759"/>
<organism evidence="10 11">
    <name type="scientific">Leucosporidium creatinivorum</name>
    <dbReference type="NCBI Taxonomy" id="106004"/>
    <lineage>
        <taxon>Eukaryota</taxon>
        <taxon>Fungi</taxon>
        <taxon>Dikarya</taxon>
        <taxon>Basidiomycota</taxon>
        <taxon>Pucciniomycotina</taxon>
        <taxon>Microbotryomycetes</taxon>
        <taxon>Leucosporidiales</taxon>
        <taxon>Leucosporidium</taxon>
    </lineage>
</organism>
<comment type="similarity">
    <text evidence="2">Belongs to the complex I NDUFA5 subunit family.</text>
</comment>
<evidence type="ECO:0000313" key="10">
    <source>
        <dbReference type="EMBL" id="ORY69279.1"/>
    </source>
</evidence>
<dbReference type="PANTHER" id="PTHR12653">
    <property type="entry name" value="NADH-UBIQUINONE OXIDOREDUCTASE 13 KD-B SUBUNIT"/>
    <property type="match status" value="1"/>
</dbReference>
<accession>A0A1Y2ECG8</accession>
<dbReference type="Proteomes" id="UP000193467">
    <property type="component" value="Unassembled WGS sequence"/>
</dbReference>
<feature type="compositionally biased region" description="Polar residues" evidence="9">
    <location>
        <begin position="140"/>
        <end position="154"/>
    </location>
</feature>
<feature type="region of interest" description="Disordered" evidence="9">
    <location>
        <begin position="131"/>
        <end position="154"/>
    </location>
</feature>
<keyword evidence="5" id="KW-0999">Mitochondrion inner membrane</keyword>
<dbReference type="AlphaFoldDB" id="A0A1Y2ECG8"/>
<dbReference type="EMBL" id="MCGR01000057">
    <property type="protein sequence ID" value="ORY69279.1"/>
    <property type="molecule type" value="Genomic_DNA"/>
</dbReference>
<dbReference type="STRING" id="106004.A0A1Y2ECG8"/>
<dbReference type="GO" id="GO:0005743">
    <property type="term" value="C:mitochondrial inner membrane"/>
    <property type="evidence" value="ECO:0007669"/>
    <property type="project" value="UniProtKB-SubCell"/>
</dbReference>
<keyword evidence="8" id="KW-0472">Membrane</keyword>
<evidence type="ECO:0000256" key="7">
    <source>
        <dbReference type="ARBA" id="ARBA00023128"/>
    </source>
</evidence>
<evidence type="ECO:0000256" key="8">
    <source>
        <dbReference type="ARBA" id="ARBA00023136"/>
    </source>
</evidence>
<keyword evidence="4" id="KW-0679">Respiratory chain</keyword>
<evidence type="ECO:0000256" key="2">
    <source>
        <dbReference type="ARBA" id="ARBA00010261"/>
    </source>
</evidence>
<evidence type="ECO:0000256" key="6">
    <source>
        <dbReference type="ARBA" id="ARBA00022982"/>
    </source>
</evidence>
<keyword evidence="3" id="KW-0813">Transport</keyword>
<evidence type="ECO:0000313" key="11">
    <source>
        <dbReference type="Proteomes" id="UP000193467"/>
    </source>
</evidence>
<reference evidence="10 11" key="1">
    <citation type="submission" date="2016-07" db="EMBL/GenBank/DDBJ databases">
        <title>Pervasive Adenine N6-methylation of Active Genes in Fungi.</title>
        <authorList>
            <consortium name="DOE Joint Genome Institute"/>
            <person name="Mondo S.J."/>
            <person name="Dannebaum R.O."/>
            <person name="Kuo R.C."/>
            <person name="Labutti K."/>
            <person name="Haridas S."/>
            <person name="Kuo A."/>
            <person name="Salamov A."/>
            <person name="Ahrendt S.R."/>
            <person name="Lipzen A."/>
            <person name="Sullivan W."/>
            <person name="Andreopoulos W.B."/>
            <person name="Clum A."/>
            <person name="Lindquist E."/>
            <person name="Daum C."/>
            <person name="Ramamoorthy G.K."/>
            <person name="Gryganskyi A."/>
            <person name="Culley D."/>
            <person name="Magnuson J.K."/>
            <person name="James T.Y."/>
            <person name="O'Malley M.A."/>
            <person name="Stajich J.E."/>
            <person name="Spatafora J.W."/>
            <person name="Visel A."/>
            <person name="Grigoriev I.V."/>
        </authorList>
    </citation>
    <scope>NUCLEOTIDE SEQUENCE [LARGE SCALE GENOMIC DNA]</scope>
    <source>
        <strain evidence="10 11">62-1032</strain>
    </source>
</reference>
<sequence>MRAFSVLRQAAHQATVAASSHIPRTKTTLPIVGLAVHQAPFPSLLHTYQSTLTLLQQFPPSAVYRQSVEAITKERADVVKQLGGKGSEDEIEAVEHRIGAGYIEEVLVQAEEELALAGKMLEWKAWDELESPPAPDQWKQFVQTPSTTSPDDLK</sequence>
<evidence type="ECO:0000256" key="4">
    <source>
        <dbReference type="ARBA" id="ARBA00022660"/>
    </source>
</evidence>
<dbReference type="Pfam" id="PF04716">
    <property type="entry name" value="ETC_C1_NDUFA5"/>
    <property type="match status" value="1"/>
</dbReference>
<comment type="subcellular location">
    <subcellularLocation>
        <location evidence="1">Mitochondrion inner membrane</location>
        <topology evidence="1">Peripheral membrane protein</topology>
        <orientation evidence="1">Matrix side</orientation>
    </subcellularLocation>
</comment>
<proteinExistence type="inferred from homology"/>